<gene>
    <name evidence="8" type="ORF">GH714_021915</name>
</gene>
<dbReference type="Proteomes" id="UP000467840">
    <property type="component" value="Chromosome 5"/>
</dbReference>
<sequence>MVLGCKKGKSSKKARIDLSNCNKASASTFEKQNLEIMANSACGEDEPPNHMTSDYESQSPNKMASTYDIGESCYRSCPTFEYEDLYDMSAFSTSNRGEESFSIVQNPCGMSAIATYNKGEECLSMTQTPYGVNNVSTCNKVEMLQVETSCPIASDLEYQNPNEMTVFSSNEKCTPGCQWASGVENQSTYEITTVSTYDKDETSSLMDFHFENQNWFKMTSNSSYDKGKPTNLLDFGSQNPSMNCNISVSEEGEWSHLNRVPSYFENQNQYKNTDNSIPGNYWSQNPSMNSDISVSEEGERIHLNRVPSYFENQNQYENTDKSIPGNYWSQYPSMNSNISVSEEGECCHLNGVPSYLNGVPSYFENQNQYENTDNSIPGNYWSTMMASNIQDTTFQEVQSQHKDTDVLISEGHLSPLVDIDVGEYSFSEKDSQLLKEIFARDEQEDTGCSVLQQPIHNKENHSHSGFGTTCPPLLFPQNLPVGWRFHPSDEELVDHYLKRKRLGEPIHGLDIGEEQVCDYYPWDLPGRSKNKSQDKVWYFFCPRQYHKTSGLPKRKANSGYWKSTGDLRVVTPEDSDEEIGTKRTLVFHNPDVTPWVIHEYEYTAALKSPIE</sequence>
<evidence type="ECO:0000313" key="8">
    <source>
        <dbReference type="EMBL" id="KAF2324963.1"/>
    </source>
</evidence>
<evidence type="ECO:0000256" key="6">
    <source>
        <dbReference type="SAM" id="MobiDB-lite"/>
    </source>
</evidence>
<evidence type="ECO:0000313" key="9">
    <source>
        <dbReference type="Proteomes" id="UP000467840"/>
    </source>
</evidence>
<dbReference type="SUPFAM" id="SSF101941">
    <property type="entry name" value="NAC domain"/>
    <property type="match status" value="1"/>
</dbReference>
<dbReference type="PROSITE" id="PS51005">
    <property type="entry name" value="NAC"/>
    <property type="match status" value="1"/>
</dbReference>
<evidence type="ECO:0000256" key="2">
    <source>
        <dbReference type="ARBA" id="ARBA00023015"/>
    </source>
</evidence>
<dbReference type="PANTHER" id="PTHR31989">
    <property type="entry name" value="NAC DOMAIN-CONTAINING PROTEIN 82-RELATED"/>
    <property type="match status" value="1"/>
</dbReference>
<proteinExistence type="predicted"/>
<reference evidence="8 9" key="1">
    <citation type="journal article" date="2020" name="Mol. Plant">
        <title>The Chromosome-Based Rubber Tree Genome Provides New Insights into Spurge Genome Evolution and Rubber Biosynthesis.</title>
        <authorList>
            <person name="Liu J."/>
            <person name="Shi C."/>
            <person name="Shi C.C."/>
            <person name="Li W."/>
            <person name="Zhang Q.J."/>
            <person name="Zhang Y."/>
            <person name="Li K."/>
            <person name="Lu H.F."/>
            <person name="Shi C."/>
            <person name="Zhu S.T."/>
            <person name="Xiao Z.Y."/>
            <person name="Nan H."/>
            <person name="Yue Y."/>
            <person name="Zhu X.G."/>
            <person name="Wu Y."/>
            <person name="Hong X.N."/>
            <person name="Fan G.Y."/>
            <person name="Tong Y."/>
            <person name="Zhang D."/>
            <person name="Mao C.L."/>
            <person name="Liu Y.L."/>
            <person name="Hao S.J."/>
            <person name="Liu W.Q."/>
            <person name="Lv M.Q."/>
            <person name="Zhang H.B."/>
            <person name="Liu Y."/>
            <person name="Hu-Tang G.R."/>
            <person name="Wang J.P."/>
            <person name="Wang J.H."/>
            <person name="Sun Y.H."/>
            <person name="Ni S.B."/>
            <person name="Chen W.B."/>
            <person name="Zhang X.C."/>
            <person name="Jiao Y.N."/>
            <person name="Eichler E.E."/>
            <person name="Li G.H."/>
            <person name="Liu X."/>
            <person name="Gao L.Z."/>
        </authorList>
    </citation>
    <scope>NUCLEOTIDE SEQUENCE [LARGE SCALE GENOMIC DNA]</scope>
    <source>
        <strain evidence="9">cv. GT1</strain>
        <tissue evidence="8">Leaf</tissue>
    </source>
</reference>
<keyword evidence="2" id="KW-0805">Transcription regulation</keyword>
<evidence type="ECO:0000259" key="7">
    <source>
        <dbReference type="PROSITE" id="PS51005"/>
    </source>
</evidence>
<protein>
    <recommendedName>
        <fullName evidence="7">NAC domain-containing protein</fullName>
    </recommendedName>
</protein>
<comment type="caution">
    <text evidence="8">The sequence shown here is derived from an EMBL/GenBank/DDBJ whole genome shotgun (WGS) entry which is preliminary data.</text>
</comment>
<dbReference type="EMBL" id="JAAGAX010000001">
    <property type="protein sequence ID" value="KAF2324963.1"/>
    <property type="molecule type" value="Genomic_DNA"/>
</dbReference>
<dbReference type="GO" id="GO:0006355">
    <property type="term" value="P:regulation of DNA-templated transcription"/>
    <property type="evidence" value="ECO:0007669"/>
    <property type="project" value="InterPro"/>
</dbReference>
<evidence type="ECO:0000256" key="4">
    <source>
        <dbReference type="ARBA" id="ARBA00023163"/>
    </source>
</evidence>
<dbReference type="AlphaFoldDB" id="A0A6A6NJC7"/>
<evidence type="ECO:0000256" key="3">
    <source>
        <dbReference type="ARBA" id="ARBA00023125"/>
    </source>
</evidence>
<dbReference type="GO" id="GO:0005634">
    <property type="term" value="C:nucleus"/>
    <property type="evidence" value="ECO:0007669"/>
    <property type="project" value="UniProtKB-SubCell"/>
</dbReference>
<name>A0A6A6NJC7_HEVBR</name>
<feature type="domain" description="NAC" evidence="7">
    <location>
        <begin position="479"/>
        <end position="611"/>
    </location>
</feature>
<feature type="compositionally biased region" description="Polar residues" evidence="6">
    <location>
        <begin position="50"/>
        <end position="61"/>
    </location>
</feature>
<feature type="region of interest" description="Disordered" evidence="6">
    <location>
        <begin position="41"/>
        <end position="61"/>
    </location>
</feature>
<dbReference type="Pfam" id="PF02365">
    <property type="entry name" value="NAM"/>
    <property type="match status" value="1"/>
</dbReference>
<dbReference type="InterPro" id="IPR036093">
    <property type="entry name" value="NAC_dom_sf"/>
</dbReference>
<dbReference type="GO" id="GO:0003677">
    <property type="term" value="F:DNA binding"/>
    <property type="evidence" value="ECO:0007669"/>
    <property type="project" value="UniProtKB-KW"/>
</dbReference>
<organism evidence="8 9">
    <name type="scientific">Hevea brasiliensis</name>
    <name type="common">Para rubber tree</name>
    <name type="synonym">Siphonia brasiliensis</name>
    <dbReference type="NCBI Taxonomy" id="3981"/>
    <lineage>
        <taxon>Eukaryota</taxon>
        <taxon>Viridiplantae</taxon>
        <taxon>Streptophyta</taxon>
        <taxon>Embryophyta</taxon>
        <taxon>Tracheophyta</taxon>
        <taxon>Spermatophyta</taxon>
        <taxon>Magnoliopsida</taxon>
        <taxon>eudicotyledons</taxon>
        <taxon>Gunneridae</taxon>
        <taxon>Pentapetalae</taxon>
        <taxon>rosids</taxon>
        <taxon>fabids</taxon>
        <taxon>Malpighiales</taxon>
        <taxon>Euphorbiaceae</taxon>
        <taxon>Crotonoideae</taxon>
        <taxon>Micrandreae</taxon>
        <taxon>Hevea</taxon>
    </lineage>
</organism>
<accession>A0A6A6NJC7</accession>
<comment type="subcellular location">
    <subcellularLocation>
        <location evidence="1">Nucleus</location>
    </subcellularLocation>
</comment>
<keyword evidence="9" id="KW-1185">Reference proteome</keyword>
<keyword evidence="3" id="KW-0238">DNA-binding</keyword>
<dbReference type="InterPro" id="IPR003441">
    <property type="entry name" value="NAC-dom"/>
</dbReference>
<keyword evidence="4" id="KW-0804">Transcription</keyword>
<evidence type="ECO:0000256" key="5">
    <source>
        <dbReference type="ARBA" id="ARBA00023242"/>
    </source>
</evidence>
<evidence type="ECO:0000256" key="1">
    <source>
        <dbReference type="ARBA" id="ARBA00004123"/>
    </source>
</evidence>
<keyword evidence="5" id="KW-0539">Nucleus</keyword>
<dbReference type="Gene3D" id="2.170.150.80">
    <property type="entry name" value="NAC domain"/>
    <property type="match status" value="1"/>
</dbReference>